<dbReference type="Pfam" id="PF13715">
    <property type="entry name" value="CarbopepD_reg_2"/>
    <property type="match status" value="1"/>
</dbReference>
<dbReference type="RefSeq" id="WP_128767706.1">
    <property type="nucleotide sequence ID" value="NZ_RXOC01000001.1"/>
</dbReference>
<dbReference type="Gene3D" id="2.40.170.20">
    <property type="entry name" value="TonB-dependent receptor, beta-barrel domain"/>
    <property type="match status" value="1"/>
</dbReference>
<dbReference type="SUPFAM" id="SSF56935">
    <property type="entry name" value="Porins"/>
    <property type="match status" value="1"/>
</dbReference>
<dbReference type="InterPro" id="IPR008969">
    <property type="entry name" value="CarboxyPept-like_regulatory"/>
</dbReference>
<feature type="chain" id="PRO_5020788759" evidence="4">
    <location>
        <begin position="22"/>
        <end position="786"/>
    </location>
</feature>
<sequence>MNTLNALFLTIMLFAVFAASAQKKVTINGYVKDKESGESLSGTLVSVVEAGGEALSNEYGFFSLTVPAGEYRFRFYYLGYERKEERLHLESDTVLNIALAMSMTLMNDVMVSSVSADRNINKPVHASPLSIGSVRLLPSFLGEADLIRSFQLLPGVSSVGDGASGFNVRGGGIDQNLVLQDEAPLYFTSHLFNLFSVANPDAVKDASLYKTEMPARFGGRLSSVLDTRLKDGNDKEWGVTGGLGLIASRITVEGPVIQNKSSMIVSARRSYTDLITRQSSDPDIKNNSIYFYDLSAKFNLSISERDKLFVSAYFGRDKIKANTIFKLNWGNGTGALRWNHVFNPKLFLNTSVIYSEYKYSLGSENSPSNSFVWNAGINDYILKSGFNWYPNIENTVFMGVEGTFHQFIPGKAEPVGDESIFRLVEMPGQRSAALNFYGDHEIQFSEVFAVEYGLRYSIFQSVADGETTVYDYRGLPGERKEPVDPRVFKDWDNIKTYHYLQPRISLKLQAGRYASLKISYNRTAQDLHLMSNTMSVSPLDMWAPSSYNIKPETADQFSAGYFRTFNENRYETSVEVYYRRLNNQIDFIDGAETVMNENPAADMLFGKGRAYGAELYAKKHFGKLNGWLSYTLSRTERKFDGINNGQYFPAKFDKTHSLSMVAVYQLNPSVVFSGTYSYASGTPVTLPADRFEVQGYPVQFNSGNYRNNYRIPSYKRVDLSATFRRKAPRGKRYYSEWVVSLFNVLNRRNAFSVYLRQNNQQPSDFEAVRFAMFGTVIPSVTWNFKF</sequence>
<keyword evidence="4" id="KW-0732">Signal</keyword>
<keyword evidence="3" id="KW-0998">Cell outer membrane</keyword>
<gene>
    <name evidence="5" type="ORF">EKH83_02025</name>
</gene>
<dbReference type="AlphaFoldDB" id="A0A4V1KJ06"/>
<dbReference type="InterPro" id="IPR036942">
    <property type="entry name" value="Beta-barrel_TonB_sf"/>
</dbReference>
<feature type="signal peptide" evidence="4">
    <location>
        <begin position="1"/>
        <end position="21"/>
    </location>
</feature>
<protein>
    <submittedName>
        <fullName evidence="5">TonB-dependent receptor</fullName>
    </submittedName>
</protein>
<dbReference type="Proteomes" id="UP000290848">
    <property type="component" value="Unassembled WGS sequence"/>
</dbReference>
<accession>A0A4V1KJ06</accession>
<keyword evidence="5" id="KW-0675">Receptor</keyword>
<evidence type="ECO:0000313" key="5">
    <source>
        <dbReference type="EMBL" id="RXF72522.1"/>
    </source>
</evidence>
<proteinExistence type="predicted"/>
<evidence type="ECO:0000256" key="2">
    <source>
        <dbReference type="ARBA" id="ARBA00023136"/>
    </source>
</evidence>
<evidence type="ECO:0000256" key="1">
    <source>
        <dbReference type="ARBA" id="ARBA00004442"/>
    </source>
</evidence>
<evidence type="ECO:0000256" key="4">
    <source>
        <dbReference type="SAM" id="SignalP"/>
    </source>
</evidence>
<comment type="caution">
    <text evidence="5">The sequence shown here is derived from an EMBL/GenBank/DDBJ whole genome shotgun (WGS) entry which is preliminary data.</text>
</comment>
<keyword evidence="2" id="KW-0472">Membrane</keyword>
<dbReference type="SUPFAM" id="SSF49464">
    <property type="entry name" value="Carboxypeptidase regulatory domain-like"/>
    <property type="match status" value="1"/>
</dbReference>
<evidence type="ECO:0000256" key="3">
    <source>
        <dbReference type="ARBA" id="ARBA00023237"/>
    </source>
</evidence>
<reference evidence="5 6" key="1">
    <citation type="submission" date="2018-12" db="EMBL/GenBank/DDBJ databases">
        <title>The Draft Genome Sequence of the Soil Bacterium Pedobacter tournemirensis R1.</title>
        <authorList>
            <person name="He J."/>
        </authorList>
    </citation>
    <scope>NUCLEOTIDE SEQUENCE [LARGE SCALE GENOMIC DNA]</scope>
    <source>
        <strain evidence="5 6">R1</strain>
    </source>
</reference>
<comment type="subcellular location">
    <subcellularLocation>
        <location evidence="1">Cell outer membrane</location>
    </subcellularLocation>
</comment>
<dbReference type="EMBL" id="RXOC01000001">
    <property type="protein sequence ID" value="RXF72522.1"/>
    <property type="molecule type" value="Genomic_DNA"/>
</dbReference>
<dbReference type="Gene3D" id="2.60.40.1120">
    <property type="entry name" value="Carboxypeptidase-like, regulatory domain"/>
    <property type="match status" value="1"/>
</dbReference>
<name>A0A4V1KJ06_9SPHI</name>
<dbReference type="GO" id="GO:0009279">
    <property type="term" value="C:cell outer membrane"/>
    <property type="evidence" value="ECO:0007669"/>
    <property type="project" value="UniProtKB-SubCell"/>
</dbReference>
<evidence type="ECO:0000313" key="6">
    <source>
        <dbReference type="Proteomes" id="UP000290848"/>
    </source>
</evidence>
<organism evidence="5 6">
    <name type="scientific">Arcticibacter tournemirensis</name>
    <dbReference type="NCBI Taxonomy" id="699437"/>
    <lineage>
        <taxon>Bacteria</taxon>
        <taxon>Pseudomonadati</taxon>
        <taxon>Bacteroidota</taxon>
        <taxon>Sphingobacteriia</taxon>
        <taxon>Sphingobacteriales</taxon>
        <taxon>Sphingobacteriaceae</taxon>
        <taxon>Arcticibacter</taxon>
    </lineage>
</organism>